<protein>
    <submittedName>
        <fullName evidence="2">Pimeloyl-ACP methyl ester carboxylesterase</fullName>
    </submittedName>
</protein>
<dbReference type="SUPFAM" id="SSF53474">
    <property type="entry name" value="alpha/beta-Hydrolases"/>
    <property type="match status" value="1"/>
</dbReference>
<comment type="caution">
    <text evidence="2">The sequence shown here is derived from an EMBL/GenBank/DDBJ whole genome shotgun (WGS) entry which is preliminary data.</text>
</comment>
<dbReference type="EMBL" id="VNHW01000027">
    <property type="protein sequence ID" value="TYP81110.1"/>
    <property type="molecule type" value="Genomic_DNA"/>
</dbReference>
<dbReference type="PANTHER" id="PTHR43798:SF33">
    <property type="entry name" value="HYDROLASE, PUTATIVE (AFU_ORTHOLOGUE AFUA_2G14860)-RELATED"/>
    <property type="match status" value="1"/>
</dbReference>
<dbReference type="PANTHER" id="PTHR43798">
    <property type="entry name" value="MONOACYLGLYCEROL LIPASE"/>
    <property type="match status" value="1"/>
</dbReference>
<dbReference type="InterPro" id="IPR050266">
    <property type="entry name" value="AB_hydrolase_sf"/>
</dbReference>
<sequence length="277" mass="29547">MDVPVGSTRSIDVGDGRLHVWAAGDAGPTVLLVHGIPTNHLLWHDVVPAVAGAARVLAVDMLGYGDSEPAGRPRVDLAAQAARLVRLLDVLEVDRAVVVGHDLGGGVAQIMATSAADRVAGLGVVDGVCYDGWPVPLVRAMKAAWPVLAQLPPPVLAAGLRPALRTLFAHQDRATAFLDRFVEPWSRPGGPALLARHLRSLDSVYTQTVAPFLPRLTVPAEVVWGRLDHQLKQEYGQRLADDIPGARLTWVDDASHFVPADRPDVVAEAVLRLVARA</sequence>
<dbReference type="RefSeq" id="WP_166535332.1">
    <property type="nucleotide sequence ID" value="NZ_VNHW01000027.1"/>
</dbReference>
<organism evidence="2 3">
    <name type="scientific">Blastococcus xanthinilyticus</name>
    <dbReference type="NCBI Taxonomy" id="1564164"/>
    <lineage>
        <taxon>Bacteria</taxon>
        <taxon>Bacillati</taxon>
        <taxon>Actinomycetota</taxon>
        <taxon>Actinomycetes</taxon>
        <taxon>Geodermatophilales</taxon>
        <taxon>Geodermatophilaceae</taxon>
        <taxon>Blastococcus</taxon>
    </lineage>
</organism>
<dbReference type="Gene3D" id="3.40.50.1820">
    <property type="entry name" value="alpha/beta hydrolase"/>
    <property type="match status" value="1"/>
</dbReference>
<gene>
    <name evidence="2" type="ORF">BD833_12720</name>
</gene>
<evidence type="ECO:0000313" key="2">
    <source>
        <dbReference type="EMBL" id="TYP81110.1"/>
    </source>
</evidence>
<dbReference type="Pfam" id="PF00561">
    <property type="entry name" value="Abhydrolase_1"/>
    <property type="match status" value="1"/>
</dbReference>
<dbReference type="PRINTS" id="PR00412">
    <property type="entry name" value="EPOXHYDRLASE"/>
</dbReference>
<dbReference type="GO" id="GO:0016020">
    <property type="term" value="C:membrane"/>
    <property type="evidence" value="ECO:0007669"/>
    <property type="project" value="TreeGrafter"/>
</dbReference>
<keyword evidence="3" id="KW-1185">Reference proteome</keyword>
<accession>A0A5S5CKB0</accession>
<dbReference type="InterPro" id="IPR029058">
    <property type="entry name" value="AB_hydrolase_fold"/>
</dbReference>
<dbReference type="GO" id="GO:0046464">
    <property type="term" value="P:acylglycerol catabolic process"/>
    <property type="evidence" value="ECO:0007669"/>
    <property type="project" value="TreeGrafter"/>
</dbReference>
<evidence type="ECO:0000313" key="3">
    <source>
        <dbReference type="Proteomes" id="UP000322499"/>
    </source>
</evidence>
<dbReference type="InterPro" id="IPR000639">
    <property type="entry name" value="Epox_hydrolase-like"/>
</dbReference>
<reference evidence="2 3" key="1">
    <citation type="submission" date="2019-07" db="EMBL/GenBank/DDBJ databases">
        <title>Genomic Encyclopedia of Archaeal and Bacterial Type Strains, Phase II (KMG-II): from individual species to whole genera.</title>
        <authorList>
            <person name="Goeker M."/>
        </authorList>
    </citation>
    <scope>NUCLEOTIDE SEQUENCE [LARGE SCALE GENOMIC DNA]</scope>
    <source>
        <strain evidence="2 3">DSM 46842</strain>
    </source>
</reference>
<proteinExistence type="predicted"/>
<evidence type="ECO:0000259" key="1">
    <source>
        <dbReference type="Pfam" id="PF00561"/>
    </source>
</evidence>
<feature type="domain" description="AB hydrolase-1" evidence="1">
    <location>
        <begin position="28"/>
        <end position="262"/>
    </location>
</feature>
<dbReference type="PRINTS" id="PR00111">
    <property type="entry name" value="ABHYDROLASE"/>
</dbReference>
<name>A0A5S5CKB0_9ACTN</name>
<dbReference type="AlphaFoldDB" id="A0A5S5CKB0"/>
<dbReference type="Proteomes" id="UP000322499">
    <property type="component" value="Unassembled WGS sequence"/>
</dbReference>
<dbReference type="InterPro" id="IPR000073">
    <property type="entry name" value="AB_hydrolase_1"/>
</dbReference>
<dbReference type="GO" id="GO:0047372">
    <property type="term" value="F:monoacylglycerol lipase activity"/>
    <property type="evidence" value="ECO:0007669"/>
    <property type="project" value="TreeGrafter"/>
</dbReference>